<feature type="domain" description="ATPase dynein-related AAA" evidence="1">
    <location>
        <begin position="168"/>
        <end position="225"/>
    </location>
</feature>
<evidence type="ECO:0000259" key="1">
    <source>
        <dbReference type="Pfam" id="PF07728"/>
    </source>
</evidence>
<dbReference type="AlphaFoldDB" id="A0A9D9HT50"/>
<dbReference type="InterPro" id="IPR052934">
    <property type="entry name" value="Methyl-DNA_Rec/Restrict_Enz"/>
</dbReference>
<dbReference type="EMBL" id="JADIMG010000035">
    <property type="protein sequence ID" value="MBO8459403.1"/>
    <property type="molecule type" value="Genomic_DNA"/>
</dbReference>
<name>A0A9D9HT50_9BACT</name>
<dbReference type="SUPFAM" id="SSF52540">
    <property type="entry name" value="P-loop containing nucleoside triphosphate hydrolases"/>
    <property type="match status" value="1"/>
</dbReference>
<proteinExistence type="predicted"/>
<feature type="domain" description="ATPase dynein-related AAA" evidence="1">
    <location>
        <begin position="384"/>
        <end position="470"/>
    </location>
</feature>
<dbReference type="InterPro" id="IPR027417">
    <property type="entry name" value="P-loop_NTPase"/>
</dbReference>
<reference evidence="2" key="1">
    <citation type="submission" date="2020-10" db="EMBL/GenBank/DDBJ databases">
        <authorList>
            <person name="Gilroy R."/>
        </authorList>
    </citation>
    <scope>NUCLEOTIDE SEQUENCE</scope>
    <source>
        <strain evidence="2">G3-3990</strain>
    </source>
</reference>
<dbReference type="InterPro" id="IPR011704">
    <property type="entry name" value="ATPase_dyneun-rel_AAA"/>
</dbReference>
<dbReference type="Gene3D" id="3.40.50.300">
    <property type="entry name" value="P-loop containing nucleotide triphosphate hydrolases"/>
    <property type="match status" value="2"/>
</dbReference>
<evidence type="ECO:0000313" key="2">
    <source>
        <dbReference type="EMBL" id="MBO8459403.1"/>
    </source>
</evidence>
<dbReference type="PANTHER" id="PTHR37291">
    <property type="entry name" value="5-METHYLCYTOSINE-SPECIFIC RESTRICTION ENZYME B"/>
    <property type="match status" value="1"/>
</dbReference>
<reference evidence="2" key="2">
    <citation type="journal article" date="2021" name="PeerJ">
        <title>Extensive microbial diversity within the chicken gut microbiome revealed by metagenomics and culture.</title>
        <authorList>
            <person name="Gilroy R."/>
            <person name="Ravi A."/>
            <person name="Getino M."/>
            <person name="Pursley I."/>
            <person name="Horton D.L."/>
            <person name="Alikhan N.F."/>
            <person name="Baker D."/>
            <person name="Gharbi K."/>
            <person name="Hall N."/>
            <person name="Watson M."/>
            <person name="Adriaenssens E.M."/>
            <person name="Foster-Nyarko E."/>
            <person name="Jarju S."/>
            <person name="Secka A."/>
            <person name="Antonio M."/>
            <person name="Oren A."/>
            <person name="Chaudhuri R.R."/>
            <person name="La Ragione R."/>
            <person name="Hildebrand F."/>
            <person name="Pallen M.J."/>
        </authorList>
    </citation>
    <scope>NUCLEOTIDE SEQUENCE</scope>
    <source>
        <strain evidence="2">G3-3990</strain>
    </source>
</reference>
<dbReference type="Proteomes" id="UP000823641">
    <property type="component" value="Unassembled WGS sequence"/>
</dbReference>
<dbReference type="Pfam" id="PF07728">
    <property type="entry name" value="AAA_5"/>
    <property type="match status" value="2"/>
</dbReference>
<evidence type="ECO:0000313" key="3">
    <source>
        <dbReference type="Proteomes" id="UP000823641"/>
    </source>
</evidence>
<accession>A0A9D9HT50</accession>
<sequence length="586" mass="67573">MDKYNKFKHLLEYFVSHLEWVVNNDTSHVGYNTYIYPIKNFKKGGQGWNNDKIQDQVKEWSDYDGDTICINVYSPNVKSRACYLNWKGTWDNVRPSWNKNHIESLYITQEESPYAKEELICSISSLGLFDGSSPNSILKKFFDTYLYIHMNVNQLVSNCVSILSSNYNLILTGAPGTGKTYLAKKIAKAMGATMENGQCEMVQFHPSYDYTDFVEGLRPIKNEDTDTINFKLTSGTFKKFCEKAYVNYSDSQKNASEISKDVQLKDAYDQFINDILDENSKKGKILPLKSGEMDIIGISDNSNIKLKTQGSKSDRTYTVSFNRLKKLAQIYPDLKSLDSISNIYKSVTGAIKGCHSSSYWAVLHYLYANYTNSIQSNSNIKEVDLKNYIFIIDEINRGEISKVFGELFYSIDSGYRGEKGRVFTQYQNLVEDGDVFEDGFFVPKNVYIIGTMNDIDRSVESMDFAMRRRFAWKEIKASENTEMLDDFEALKDKIVYKMNRLNDTIWNEKTNEGIEGLSAAYHIGGAYFKKLKLYLNEDKSNLNEAYQRLWENHLQGVLFEYLRGSFNAADNLKKLEEVYYSEDIHE</sequence>
<gene>
    <name evidence="2" type="ORF">IAA73_03610</name>
</gene>
<dbReference type="GO" id="GO:0005524">
    <property type="term" value="F:ATP binding"/>
    <property type="evidence" value="ECO:0007669"/>
    <property type="project" value="InterPro"/>
</dbReference>
<organism evidence="2 3">
    <name type="scientific">Candidatus Gallipaludibacter merdavium</name>
    <dbReference type="NCBI Taxonomy" id="2840839"/>
    <lineage>
        <taxon>Bacteria</taxon>
        <taxon>Pseudomonadati</taxon>
        <taxon>Bacteroidota</taxon>
        <taxon>Bacteroidia</taxon>
        <taxon>Bacteroidales</taxon>
        <taxon>Candidatus Gallipaludibacter</taxon>
    </lineage>
</organism>
<comment type="caution">
    <text evidence="2">The sequence shown here is derived from an EMBL/GenBank/DDBJ whole genome shotgun (WGS) entry which is preliminary data.</text>
</comment>
<dbReference type="GO" id="GO:0016887">
    <property type="term" value="F:ATP hydrolysis activity"/>
    <property type="evidence" value="ECO:0007669"/>
    <property type="project" value="InterPro"/>
</dbReference>
<dbReference type="PANTHER" id="PTHR37291:SF1">
    <property type="entry name" value="TYPE IV METHYL-DIRECTED RESTRICTION ENZYME ECOKMCRB SUBUNIT"/>
    <property type="match status" value="1"/>
</dbReference>
<protein>
    <submittedName>
        <fullName evidence="2">AAA family ATPase</fullName>
    </submittedName>
</protein>